<proteinExistence type="inferred from homology"/>
<comment type="pathway">
    <text evidence="1">Cell wall biogenesis; cell wall polysaccharide biosynthesis.</text>
</comment>
<dbReference type="SUPFAM" id="SSF53448">
    <property type="entry name" value="Nucleotide-diphospho-sugar transferases"/>
    <property type="match status" value="1"/>
</dbReference>
<organism evidence="6 7">
    <name type="scientific">Saccharopolyspora taberi</name>
    <dbReference type="NCBI Taxonomy" id="60895"/>
    <lineage>
        <taxon>Bacteria</taxon>
        <taxon>Bacillati</taxon>
        <taxon>Actinomycetota</taxon>
        <taxon>Actinomycetes</taxon>
        <taxon>Pseudonocardiales</taxon>
        <taxon>Pseudonocardiaceae</taxon>
        <taxon>Saccharopolyspora</taxon>
    </lineage>
</organism>
<keyword evidence="3" id="KW-0328">Glycosyltransferase</keyword>
<comment type="caution">
    <text evidence="6">The sequence shown here is derived from an EMBL/GenBank/DDBJ whole genome shotgun (WGS) entry which is preliminary data.</text>
</comment>
<evidence type="ECO:0000313" key="7">
    <source>
        <dbReference type="Proteomes" id="UP001500979"/>
    </source>
</evidence>
<keyword evidence="4" id="KW-0808">Transferase</keyword>
<dbReference type="InterPro" id="IPR001173">
    <property type="entry name" value="Glyco_trans_2-like"/>
</dbReference>
<dbReference type="PANTHER" id="PTHR43179:SF12">
    <property type="entry name" value="GALACTOFURANOSYLTRANSFERASE GLFT2"/>
    <property type="match status" value="1"/>
</dbReference>
<evidence type="ECO:0000256" key="1">
    <source>
        <dbReference type="ARBA" id="ARBA00004776"/>
    </source>
</evidence>
<evidence type="ECO:0000259" key="5">
    <source>
        <dbReference type="Pfam" id="PF00535"/>
    </source>
</evidence>
<evidence type="ECO:0000256" key="3">
    <source>
        <dbReference type="ARBA" id="ARBA00022676"/>
    </source>
</evidence>
<reference evidence="6 7" key="1">
    <citation type="journal article" date="2019" name="Int. J. Syst. Evol. Microbiol.">
        <title>The Global Catalogue of Microorganisms (GCM) 10K type strain sequencing project: providing services to taxonomists for standard genome sequencing and annotation.</title>
        <authorList>
            <consortium name="The Broad Institute Genomics Platform"/>
            <consortium name="The Broad Institute Genome Sequencing Center for Infectious Disease"/>
            <person name="Wu L."/>
            <person name="Ma J."/>
        </authorList>
    </citation>
    <scope>NUCLEOTIDE SEQUENCE [LARGE SCALE GENOMIC DNA]</scope>
    <source>
        <strain evidence="6 7">JCM 9383</strain>
    </source>
</reference>
<dbReference type="EMBL" id="BAAAUX010000030">
    <property type="protein sequence ID" value="GAA2816613.1"/>
    <property type="molecule type" value="Genomic_DNA"/>
</dbReference>
<keyword evidence="7" id="KW-1185">Reference proteome</keyword>
<evidence type="ECO:0000313" key="6">
    <source>
        <dbReference type="EMBL" id="GAA2816613.1"/>
    </source>
</evidence>
<dbReference type="Gene3D" id="3.90.550.10">
    <property type="entry name" value="Spore Coat Polysaccharide Biosynthesis Protein SpsA, Chain A"/>
    <property type="match status" value="1"/>
</dbReference>
<evidence type="ECO:0000256" key="2">
    <source>
        <dbReference type="ARBA" id="ARBA00006739"/>
    </source>
</evidence>
<dbReference type="Pfam" id="PF00535">
    <property type="entry name" value="Glycos_transf_2"/>
    <property type="match status" value="1"/>
</dbReference>
<feature type="domain" description="Glycosyltransferase 2-like" evidence="5">
    <location>
        <begin position="34"/>
        <end position="187"/>
    </location>
</feature>
<dbReference type="Proteomes" id="UP001500979">
    <property type="component" value="Unassembled WGS sequence"/>
</dbReference>
<accession>A0ABN3VMR8</accession>
<protein>
    <submittedName>
        <fullName evidence="6">Glycosyltransferase family 2 protein</fullName>
    </submittedName>
</protein>
<gene>
    <name evidence="6" type="ORF">GCM10010470_60090</name>
</gene>
<sequence>MATSSGTGSACHDGVTAPGVAWLAVTASEPVRSTVVVVTWRGREHVGACLDALAAQDRPHRTLVVDNASDDGTAEVLAAHPSRPEVLRLPRNLGYAGGVAAALPRVRTPLVAWLNDDAAPDPGWLSALEAALDADGVAAASAALRAPDGRLQSLGVRLTPDGHGADTTASEAFGFCGGAALLRLADLRAIGGVPAAFFCYYEDTDTSWRLRLADRRVVQVPEAGARHLHGASANPGSRLFHRWNERNRLLMLLRCAPAAVAVREIARFAAITAALPFRRRVPAANFRVGLRLRVLAEIALRLPSTLNERRAIGRRSTVSRAQVWQDWAG</sequence>
<name>A0ABN3VMR8_9PSEU</name>
<evidence type="ECO:0000256" key="4">
    <source>
        <dbReference type="ARBA" id="ARBA00022679"/>
    </source>
</evidence>
<comment type="similarity">
    <text evidence="2">Belongs to the glycosyltransferase 2 family.</text>
</comment>
<dbReference type="PANTHER" id="PTHR43179">
    <property type="entry name" value="RHAMNOSYLTRANSFERASE WBBL"/>
    <property type="match status" value="1"/>
</dbReference>
<dbReference type="CDD" id="cd04186">
    <property type="entry name" value="GT_2_like_c"/>
    <property type="match status" value="1"/>
</dbReference>
<dbReference type="InterPro" id="IPR029044">
    <property type="entry name" value="Nucleotide-diphossugar_trans"/>
</dbReference>